<evidence type="ECO:0000313" key="2">
    <source>
        <dbReference type="EMBL" id="BAS25918.1"/>
    </source>
</evidence>
<dbReference type="InterPro" id="IPR012359">
    <property type="entry name" value="MazG-related_YpjD"/>
</dbReference>
<dbReference type="CDD" id="cd11531">
    <property type="entry name" value="NTP-PPase_BsYpjD"/>
    <property type="match status" value="1"/>
</dbReference>
<gene>
    <name evidence="2" type="ORF">LIP_0061</name>
</gene>
<reference evidence="3" key="1">
    <citation type="submission" date="2015-07" db="EMBL/GenBank/DDBJ databases">
        <title>Complete genome sequence and phylogenetic analysis of Limnochorda pilosa.</title>
        <authorList>
            <person name="Watanabe M."/>
            <person name="Kojima H."/>
            <person name="Fukui M."/>
        </authorList>
    </citation>
    <scope>NUCLEOTIDE SEQUENCE [LARGE SCALE GENOMIC DNA]</scope>
    <source>
        <strain evidence="3">HC45</strain>
    </source>
</reference>
<dbReference type="SUPFAM" id="SSF101386">
    <property type="entry name" value="all-alpha NTP pyrophosphatases"/>
    <property type="match status" value="1"/>
</dbReference>
<dbReference type="PANTHER" id="PTHR42692:SF1">
    <property type="entry name" value="NUCLEOTIDE PYROPHOSPHOHYDROLASE"/>
    <property type="match status" value="1"/>
</dbReference>
<dbReference type="GO" id="GO:0016787">
    <property type="term" value="F:hydrolase activity"/>
    <property type="evidence" value="ECO:0007669"/>
    <property type="project" value="UniProtKB-KW"/>
</dbReference>
<accession>A0A0K2SFN4</accession>
<dbReference type="InterPro" id="IPR004518">
    <property type="entry name" value="MazG-like_dom"/>
</dbReference>
<sequence length="106" mass="11976">MHLRRLQEEVARWIEATPQGYWLPLANLARLVEEVGELARALNVQHGAKPLKPGEKPPDLEQEMGDVLFTLLVLANQSGVDLERSLTDTIARYDRRAPAGRRILEP</sequence>
<dbReference type="OrthoDB" id="9807397at2"/>
<dbReference type="AlphaFoldDB" id="A0A0K2SFN4"/>
<dbReference type="Proteomes" id="UP000065807">
    <property type="component" value="Chromosome"/>
</dbReference>
<dbReference type="KEGG" id="lpil:LIP_0061"/>
<dbReference type="RefSeq" id="WP_068132787.1">
    <property type="nucleotide sequence ID" value="NZ_AP014924.1"/>
</dbReference>
<name>A0A0K2SFN4_LIMPI</name>
<proteinExistence type="predicted"/>
<dbReference type="PIRSF" id="PIRSF029904">
    <property type="entry name" value="UCP029904_pph"/>
    <property type="match status" value="1"/>
</dbReference>
<dbReference type="Gene3D" id="1.10.287.1080">
    <property type="entry name" value="MazG-like"/>
    <property type="match status" value="1"/>
</dbReference>
<evidence type="ECO:0000259" key="1">
    <source>
        <dbReference type="Pfam" id="PF03819"/>
    </source>
</evidence>
<dbReference type="InterPro" id="IPR047046">
    <property type="entry name" value="YpjD/YvdC"/>
</dbReference>
<evidence type="ECO:0000313" key="3">
    <source>
        <dbReference type="Proteomes" id="UP000065807"/>
    </source>
</evidence>
<dbReference type="STRING" id="1555112.LIP_0061"/>
<keyword evidence="3" id="KW-1185">Reference proteome</keyword>
<dbReference type="PANTHER" id="PTHR42692">
    <property type="entry name" value="NUCLEOTIDE PYROPHOSPHOHYDROLASE"/>
    <property type="match status" value="1"/>
</dbReference>
<organism evidence="2 3">
    <name type="scientific">Limnochorda pilosa</name>
    <dbReference type="NCBI Taxonomy" id="1555112"/>
    <lineage>
        <taxon>Bacteria</taxon>
        <taxon>Bacillati</taxon>
        <taxon>Bacillota</taxon>
        <taxon>Limnochordia</taxon>
        <taxon>Limnochordales</taxon>
        <taxon>Limnochordaceae</taxon>
        <taxon>Limnochorda</taxon>
    </lineage>
</organism>
<dbReference type="EMBL" id="AP014924">
    <property type="protein sequence ID" value="BAS25918.1"/>
    <property type="molecule type" value="Genomic_DNA"/>
</dbReference>
<feature type="domain" description="NTP pyrophosphohydrolase MazG-like" evidence="1">
    <location>
        <begin position="25"/>
        <end position="98"/>
    </location>
</feature>
<dbReference type="Pfam" id="PF03819">
    <property type="entry name" value="MazG"/>
    <property type="match status" value="1"/>
</dbReference>
<protein>
    <submittedName>
        <fullName evidence="2">Nucleotide pyrophosphohydrolase</fullName>
    </submittedName>
</protein>
<reference evidence="3" key="2">
    <citation type="journal article" date="2016" name="Int. J. Syst. Evol. Microbiol.">
        <title>Complete genome sequence and cell structure of Limnochorda pilosa, a Gram-negative spore-former within the phylum Firmicutes.</title>
        <authorList>
            <person name="Watanabe M."/>
            <person name="Kojima H."/>
            <person name="Fukui M."/>
        </authorList>
    </citation>
    <scope>NUCLEOTIDE SEQUENCE [LARGE SCALE GENOMIC DNA]</scope>
    <source>
        <strain evidence="3">HC45</strain>
    </source>
</reference>
<keyword evidence="2" id="KW-0378">Hydrolase</keyword>